<sequence>ATGRLTTLATLVLIAFYTDLAFGQNQCQIIVERRVDCPVSGEGRENCERAGCCYDSQDYANVPKCYFASNRLPYYSEWSEWPACSRTCGSGNQKRTRRCLYWDNRVAPRELCATSSNPSVLIENRACTNGECPTVTPGTSCVEHARYSAVCQYRTRDCRNSTVIARRCPVTCGFCPGPTTEATAEGGCTDNHALCPGFARFCGSLQYVQTICKKTCNLCDSTSTSTTPEGPTTTTVTTTATTTTTTPAPTRLPPYICADEYSTCHRVRSLCQNPGHRDDALKYCRQTCNLCGQPITEPTTTELPTTTTTTTTTQTQTTTLFFQILTTTPETRRQCRNLLSDAQCQEWAMHCENSTNIRTVCQLTCGCPISGNERTQPTTTTEQSTVTTTQVPSTTTTTTTTQATTTTTVPTSTIARAPRLGDYKCLGFDTRGRPCKKHSPAAAFTECIDRLHYCPDVTPLCNQPQLYPEIYEKCKKSCNDCPTR</sequence>
<evidence type="ECO:0000256" key="3">
    <source>
        <dbReference type="PROSITE-ProRule" id="PRU01005"/>
    </source>
</evidence>
<dbReference type="PANTHER" id="PTHR21724">
    <property type="entry name" value="SHKT DOMAIN-CONTAINING PROTEIN"/>
    <property type="match status" value="1"/>
</dbReference>
<evidence type="ECO:0000313" key="9">
    <source>
        <dbReference type="Proteomes" id="UP000007875"/>
    </source>
</evidence>
<feature type="signal peptide" evidence="5">
    <location>
        <begin position="1"/>
        <end position="23"/>
    </location>
</feature>
<evidence type="ECO:0000259" key="6">
    <source>
        <dbReference type="PROSITE" id="PS51448"/>
    </source>
</evidence>
<dbReference type="InParanoid" id="H2Y4U2"/>
<reference evidence="8" key="3">
    <citation type="submission" date="2025-09" db="UniProtKB">
        <authorList>
            <consortium name="Ensembl"/>
        </authorList>
    </citation>
    <scope>IDENTIFICATION</scope>
</reference>
<comment type="caution">
    <text evidence="3">Lacks conserved residue(s) required for the propagation of feature annotation.</text>
</comment>
<evidence type="ECO:0000256" key="1">
    <source>
        <dbReference type="ARBA" id="ARBA00023157"/>
    </source>
</evidence>
<evidence type="ECO:0000256" key="5">
    <source>
        <dbReference type="SAM" id="SignalP"/>
    </source>
</evidence>
<dbReference type="SUPFAM" id="SSF82895">
    <property type="entry name" value="TSP-1 type 1 repeat"/>
    <property type="match status" value="1"/>
</dbReference>
<evidence type="ECO:0000259" key="7">
    <source>
        <dbReference type="PROSITE" id="PS51670"/>
    </source>
</evidence>
<feature type="disulfide bond" evidence="3">
    <location>
        <begin position="447"/>
        <end position="481"/>
    </location>
</feature>
<dbReference type="Pfam" id="PF00090">
    <property type="entry name" value="TSP_1"/>
    <property type="match status" value="1"/>
</dbReference>
<dbReference type="InterPro" id="IPR000519">
    <property type="entry name" value="P_trefoil_dom"/>
</dbReference>
<name>H2Y4U2_CIOSA</name>
<accession>H2Y4U2</accession>
<dbReference type="HOGENOM" id="CLU_564475_0_0_1"/>
<evidence type="ECO:0000313" key="8">
    <source>
        <dbReference type="Ensembl" id="ENSCSAVP00000000340.1"/>
    </source>
</evidence>
<proteinExistence type="predicted"/>
<dbReference type="eggNOG" id="ENOG502SCKI">
    <property type="taxonomic scope" value="Eukaryota"/>
</dbReference>
<dbReference type="SUPFAM" id="SSF57492">
    <property type="entry name" value="Trefoil"/>
    <property type="match status" value="1"/>
</dbReference>
<dbReference type="InterPro" id="IPR036383">
    <property type="entry name" value="TSP1_rpt_sf"/>
</dbReference>
<dbReference type="SMART" id="SM00209">
    <property type="entry name" value="TSP1"/>
    <property type="match status" value="1"/>
</dbReference>
<dbReference type="SMART" id="SM00254">
    <property type="entry name" value="ShKT"/>
    <property type="match status" value="5"/>
</dbReference>
<dbReference type="GeneTree" id="ENSGT00720000109712"/>
<keyword evidence="9" id="KW-1185">Reference proteome</keyword>
<dbReference type="InterPro" id="IPR044913">
    <property type="entry name" value="P_trefoil_dom_sf"/>
</dbReference>
<keyword evidence="1 3" id="KW-1015">Disulfide bond</keyword>
<organism evidence="8 9">
    <name type="scientific">Ciona savignyi</name>
    <name type="common">Pacific transparent sea squirt</name>
    <dbReference type="NCBI Taxonomy" id="51511"/>
    <lineage>
        <taxon>Eukaryota</taxon>
        <taxon>Metazoa</taxon>
        <taxon>Chordata</taxon>
        <taxon>Tunicata</taxon>
        <taxon>Ascidiacea</taxon>
        <taxon>Phlebobranchia</taxon>
        <taxon>Cionidae</taxon>
        <taxon>Ciona</taxon>
    </lineage>
</organism>
<dbReference type="PANTHER" id="PTHR21724:SF109">
    <property type="entry name" value="SHKT DOMAIN-CONTAINING PROTEIN"/>
    <property type="match status" value="1"/>
</dbReference>
<dbReference type="InterPro" id="IPR003582">
    <property type="entry name" value="ShKT_dom"/>
</dbReference>
<dbReference type="STRING" id="51511.ENSCSAVP00000000340"/>
<dbReference type="Pfam" id="PF00088">
    <property type="entry name" value="Trefoil"/>
    <property type="match status" value="1"/>
</dbReference>
<feature type="domain" description="ShKT" evidence="7">
    <location>
        <begin position="447"/>
        <end position="481"/>
    </location>
</feature>
<dbReference type="Ensembl" id="ENSCSAVT00000000343.1">
    <property type="protein sequence ID" value="ENSCSAVP00000000340.1"/>
    <property type="gene ID" value="ENSCSAVG00000000190.1"/>
</dbReference>
<dbReference type="Pfam" id="PF01549">
    <property type="entry name" value="ShK"/>
    <property type="match status" value="4"/>
</dbReference>
<evidence type="ECO:0000256" key="2">
    <source>
        <dbReference type="PROSITE-ProRule" id="PRU00779"/>
    </source>
</evidence>
<feature type="domain" description="ShKT" evidence="7">
    <location>
        <begin position="188"/>
        <end position="219"/>
    </location>
</feature>
<dbReference type="Gene3D" id="2.20.100.10">
    <property type="entry name" value="Thrombospondin type-1 (TSP1) repeat"/>
    <property type="match status" value="1"/>
</dbReference>
<dbReference type="PROSITE" id="PS50092">
    <property type="entry name" value="TSP1"/>
    <property type="match status" value="1"/>
</dbReference>
<protein>
    <recommendedName>
        <fullName evidence="10">ShKT domain-containing protein</fullName>
    </recommendedName>
</protein>
<keyword evidence="5" id="KW-0732">Signal</keyword>
<dbReference type="PROSITE" id="PS51448">
    <property type="entry name" value="P_TREFOIL_2"/>
    <property type="match status" value="1"/>
</dbReference>
<evidence type="ECO:0000256" key="4">
    <source>
        <dbReference type="SAM" id="MobiDB-lite"/>
    </source>
</evidence>
<dbReference type="AlphaFoldDB" id="H2Y4U2"/>
<dbReference type="Gene3D" id="1.10.10.1870">
    <property type="entry name" value="ShTK domain-like"/>
    <property type="match status" value="1"/>
</dbReference>
<evidence type="ECO:0008006" key="10">
    <source>
        <dbReference type="Google" id="ProtNLM"/>
    </source>
</evidence>
<feature type="disulfide bond" evidence="2">
    <location>
        <begin position="27"/>
        <end position="53"/>
    </location>
</feature>
<feature type="region of interest" description="Disordered" evidence="4">
    <location>
        <begin position="223"/>
        <end position="245"/>
    </location>
</feature>
<dbReference type="InterPro" id="IPR000884">
    <property type="entry name" value="TSP1_rpt"/>
</dbReference>
<dbReference type="Proteomes" id="UP000007875">
    <property type="component" value="Unassembled WGS sequence"/>
</dbReference>
<dbReference type="PROSITE" id="PS51670">
    <property type="entry name" value="SHKT"/>
    <property type="match status" value="2"/>
</dbReference>
<feature type="chain" id="PRO_5003577275" description="ShKT domain-containing protein" evidence="5">
    <location>
        <begin position="24"/>
        <end position="484"/>
    </location>
</feature>
<feature type="domain" description="P-type" evidence="6">
    <location>
        <begin position="25"/>
        <end position="69"/>
    </location>
</feature>
<reference evidence="8" key="2">
    <citation type="submission" date="2025-08" db="UniProtKB">
        <authorList>
            <consortium name="Ensembl"/>
        </authorList>
    </citation>
    <scope>IDENTIFICATION</scope>
</reference>
<feature type="disulfide bond" evidence="2">
    <location>
        <begin position="37"/>
        <end position="52"/>
    </location>
</feature>
<dbReference type="Gene3D" id="4.10.110.10">
    <property type="entry name" value="Spasmolytic Protein, domain 1"/>
    <property type="match status" value="1"/>
</dbReference>
<reference evidence="9" key="1">
    <citation type="submission" date="2003-08" db="EMBL/GenBank/DDBJ databases">
        <authorList>
            <person name="Birren B."/>
            <person name="Nusbaum C."/>
            <person name="Abebe A."/>
            <person name="Abouelleil A."/>
            <person name="Adekoya E."/>
            <person name="Ait-zahra M."/>
            <person name="Allen N."/>
            <person name="Allen T."/>
            <person name="An P."/>
            <person name="Anderson M."/>
            <person name="Anderson S."/>
            <person name="Arachchi H."/>
            <person name="Armbruster J."/>
            <person name="Bachantsang P."/>
            <person name="Baldwin J."/>
            <person name="Barry A."/>
            <person name="Bayul T."/>
            <person name="Blitshsteyn B."/>
            <person name="Bloom T."/>
            <person name="Blye J."/>
            <person name="Boguslavskiy L."/>
            <person name="Borowsky M."/>
            <person name="Boukhgalter B."/>
            <person name="Brunache A."/>
            <person name="Butler J."/>
            <person name="Calixte N."/>
            <person name="Calvo S."/>
            <person name="Camarata J."/>
            <person name="Campo K."/>
            <person name="Chang J."/>
            <person name="Cheshatsang Y."/>
            <person name="Citroen M."/>
            <person name="Collymore A."/>
            <person name="Considine T."/>
            <person name="Cook A."/>
            <person name="Cooke P."/>
            <person name="Corum B."/>
            <person name="Cuomo C."/>
            <person name="David R."/>
            <person name="Dawoe T."/>
            <person name="Degray S."/>
            <person name="Dodge S."/>
            <person name="Dooley K."/>
            <person name="Dorje P."/>
            <person name="Dorjee K."/>
            <person name="Dorris L."/>
            <person name="Duffey N."/>
            <person name="Dupes A."/>
            <person name="Elkins T."/>
            <person name="Engels R."/>
            <person name="Erickson J."/>
            <person name="Farina A."/>
            <person name="Faro S."/>
            <person name="Ferreira P."/>
            <person name="Fischer H."/>
            <person name="Fitzgerald M."/>
            <person name="Foley K."/>
            <person name="Gage D."/>
            <person name="Galagan J."/>
            <person name="Gearin G."/>
            <person name="Gnerre S."/>
            <person name="Gnirke A."/>
            <person name="Goyette A."/>
            <person name="Graham J."/>
            <person name="Grandbois E."/>
            <person name="Gyaltsen K."/>
            <person name="Hafez N."/>
            <person name="Hagopian D."/>
            <person name="Hagos B."/>
            <person name="Hall J."/>
            <person name="Hatcher B."/>
            <person name="Heller A."/>
            <person name="Higgins H."/>
            <person name="Honan T."/>
            <person name="Horn A."/>
            <person name="Houde N."/>
            <person name="Hughes L."/>
            <person name="Hulme W."/>
            <person name="Husby E."/>
            <person name="Iliev I."/>
            <person name="Jaffe D."/>
            <person name="Jones C."/>
            <person name="Kamal M."/>
            <person name="Kamat A."/>
            <person name="Kamvysselis M."/>
            <person name="Karlsson E."/>
            <person name="Kells C."/>
            <person name="Kieu A."/>
            <person name="Kisner P."/>
            <person name="Kodira C."/>
            <person name="Kulbokas E."/>
            <person name="Labutti K."/>
            <person name="Lama D."/>
            <person name="Landers T."/>
            <person name="Leger J."/>
            <person name="Levine S."/>
            <person name="Lewis D."/>
            <person name="Lewis T."/>
            <person name="Lindblad-toh K."/>
            <person name="Liu X."/>
            <person name="Lokyitsang T."/>
            <person name="Lokyitsang Y."/>
            <person name="Lucien O."/>
            <person name="Lui A."/>
            <person name="Ma L.J."/>
            <person name="Mabbitt R."/>
            <person name="Macdonald J."/>
            <person name="Maclean C."/>
            <person name="Major J."/>
            <person name="Manning J."/>
            <person name="Marabella R."/>
            <person name="Maru K."/>
            <person name="Matthews C."/>
            <person name="Mauceli E."/>
            <person name="Mccarthy M."/>
            <person name="Mcdonough S."/>
            <person name="Mcghee T."/>
            <person name="Meldrim J."/>
            <person name="Meneus L."/>
            <person name="Mesirov J."/>
            <person name="Mihalev A."/>
            <person name="Mihova T."/>
            <person name="Mikkelsen T."/>
            <person name="Mlenga V."/>
            <person name="Moru K."/>
            <person name="Mozes J."/>
            <person name="Mulrain L."/>
            <person name="Munson G."/>
            <person name="Naylor J."/>
            <person name="Newes C."/>
            <person name="Nguyen C."/>
            <person name="Nguyen N."/>
            <person name="Nguyen T."/>
            <person name="Nicol R."/>
            <person name="Nielsen C."/>
            <person name="Nizzari M."/>
            <person name="Norbu C."/>
            <person name="Norbu N."/>
            <person name="O'donnell P."/>
            <person name="Okoawo O."/>
            <person name="O'leary S."/>
            <person name="Omotosho B."/>
            <person name="O'neill K."/>
            <person name="Osman S."/>
            <person name="Parker S."/>
            <person name="Perrin D."/>
            <person name="Phunkhang P."/>
            <person name="Piqani B."/>
            <person name="Purcell S."/>
            <person name="Rachupka T."/>
            <person name="Ramasamy U."/>
            <person name="Rameau R."/>
            <person name="Ray V."/>
            <person name="Raymond C."/>
            <person name="Retta R."/>
            <person name="Richardson S."/>
            <person name="Rise C."/>
            <person name="Rodriguez J."/>
            <person name="Rogers J."/>
            <person name="Rogov P."/>
            <person name="Rutman M."/>
            <person name="Schupbach R."/>
            <person name="Seaman C."/>
            <person name="Settipalli S."/>
            <person name="Sharpe T."/>
            <person name="Sheridan J."/>
            <person name="Sherpa N."/>
            <person name="Shi J."/>
            <person name="Smirnov S."/>
            <person name="Smith C."/>
            <person name="Sougnez C."/>
            <person name="Spencer B."/>
            <person name="Stalker J."/>
            <person name="Stange-thomann N."/>
            <person name="Stavropoulos S."/>
            <person name="Stetson K."/>
            <person name="Stone C."/>
            <person name="Stone S."/>
            <person name="Stubbs M."/>
            <person name="Talamas J."/>
            <person name="Tchuinga P."/>
            <person name="Tenzing P."/>
            <person name="Tesfaye S."/>
            <person name="Theodore J."/>
            <person name="Thoulutsang Y."/>
            <person name="Topham K."/>
            <person name="Towey S."/>
            <person name="Tsamla T."/>
            <person name="Tsomo N."/>
            <person name="Vallee D."/>
            <person name="Vassiliev H."/>
            <person name="Venkataraman V."/>
            <person name="Vinson J."/>
            <person name="Vo A."/>
            <person name="Wade C."/>
            <person name="Wang S."/>
            <person name="Wangchuk T."/>
            <person name="Wangdi T."/>
            <person name="Whittaker C."/>
            <person name="Wilkinson J."/>
            <person name="Wu Y."/>
            <person name="Wyman D."/>
            <person name="Yadav S."/>
            <person name="Yang S."/>
            <person name="Yang X."/>
            <person name="Yeager S."/>
            <person name="Yee E."/>
            <person name="Young G."/>
            <person name="Zainoun J."/>
            <person name="Zembeck L."/>
            <person name="Zimmer A."/>
            <person name="Zody M."/>
            <person name="Lander E."/>
        </authorList>
    </citation>
    <scope>NUCLEOTIDE SEQUENCE [LARGE SCALE GENOMIC DNA]</scope>
</reference>
<dbReference type="CDD" id="cd00111">
    <property type="entry name" value="Trefoil"/>
    <property type="match status" value="1"/>
</dbReference>